<keyword evidence="2" id="KW-0812">Transmembrane</keyword>
<protein>
    <submittedName>
        <fullName evidence="3">LysM domain-containing protein</fullName>
    </submittedName>
</protein>
<dbReference type="EMBL" id="CP031229">
    <property type="protein sequence ID" value="AXH95821.1"/>
    <property type="molecule type" value="Genomic_DNA"/>
</dbReference>
<feature type="transmembrane region" description="Helical" evidence="2">
    <location>
        <begin position="12"/>
        <end position="29"/>
    </location>
</feature>
<evidence type="ECO:0000256" key="2">
    <source>
        <dbReference type="SAM" id="Phobius"/>
    </source>
</evidence>
<evidence type="ECO:0000313" key="4">
    <source>
        <dbReference type="Proteomes" id="UP000253790"/>
    </source>
</evidence>
<dbReference type="KEGG" id="orn:DV701_06480"/>
<dbReference type="AlphaFoldDB" id="A0A345NLB3"/>
<dbReference type="CDD" id="cd00118">
    <property type="entry name" value="LysM"/>
    <property type="match status" value="1"/>
</dbReference>
<evidence type="ECO:0000256" key="1">
    <source>
        <dbReference type="SAM" id="MobiDB-lite"/>
    </source>
</evidence>
<keyword evidence="2" id="KW-0472">Membrane</keyword>
<sequence>MTMVGASARAAALGGAATVATGWLAWWLASGTVAHWPGALRTVAVEESFTALVCAAAAAVAGWAALLLARATIALAADAVRGRQVGARGGLTGRLTAGLLLAATLGAAQAGAVSAAPVATAQSVPVARSAGLAEAAPGVAAATSPVPSGSAMPARSGVTTMMGSTADDVGAVEVPVPGWTPTAAARSPRTGTVGEVGLVSTAPGASRPAADEVVVVHAGDTLWDIAARALGERATDQDVAEAWPRWYAANRATIGEDPDLIRPGQQLVAPTEEGDR</sequence>
<gene>
    <name evidence="3" type="ORF">DV701_06480</name>
</gene>
<dbReference type="PANTHER" id="PTHR34700">
    <property type="entry name" value="POTASSIUM BINDING PROTEIN KBP"/>
    <property type="match status" value="1"/>
</dbReference>
<dbReference type="RefSeq" id="WP_114927586.1">
    <property type="nucleotide sequence ID" value="NZ_CP031229.1"/>
</dbReference>
<dbReference type="InterPro" id="IPR036779">
    <property type="entry name" value="LysM_dom_sf"/>
</dbReference>
<dbReference type="Proteomes" id="UP000253790">
    <property type="component" value="Chromosome"/>
</dbReference>
<dbReference type="InterPro" id="IPR052196">
    <property type="entry name" value="Bact_Kbp"/>
</dbReference>
<reference evidence="3 4" key="1">
    <citation type="submission" date="2018-07" db="EMBL/GenBank/DDBJ databases">
        <title>Complete genome sequencing of Ornithinimicrobium sp. AMA3305.</title>
        <authorList>
            <person name="Bae J.-W."/>
        </authorList>
    </citation>
    <scope>NUCLEOTIDE SEQUENCE [LARGE SCALE GENOMIC DNA]</scope>
    <source>
        <strain evidence="3 4">AMA3305</strain>
    </source>
</reference>
<accession>A0A345NLB3</accession>
<name>A0A345NLB3_9MICO</name>
<dbReference type="OrthoDB" id="3210682at2"/>
<feature type="region of interest" description="Disordered" evidence="1">
    <location>
        <begin position="256"/>
        <end position="276"/>
    </location>
</feature>
<organism evidence="3 4">
    <name type="scientific">Ornithinimicrobium avium</name>
    <dbReference type="NCBI Taxonomy" id="2283195"/>
    <lineage>
        <taxon>Bacteria</taxon>
        <taxon>Bacillati</taxon>
        <taxon>Actinomycetota</taxon>
        <taxon>Actinomycetes</taxon>
        <taxon>Micrococcales</taxon>
        <taxon>Ornithinimicrobiaceae</taxon>
        <taxon>Ornithinimicrobium</taxon>
    </lineage>
</organism>
<keyword evidence="2" id="KW-1133">Transmembrane helix</keyword>
<dbReference type="InterPro" id="IPR018392">
    <property type="entry name" value="LysM"/>
</dbReference>
<dbReference type="PANTHER" id="PTHR34700:SF4">
    <property type="entry name" value="PHAGE-LIKE ELEMENT PBSX PROTEIN XKDP"/>
    <property type="match status" value="1"/>
</dbReference>
<dbReference type="Gene3D" id="3.10.350.10">
    <property type="entry name" value="LysM domain"/>
    <property type="match status" value="1"/>
</dbReference>
<feature type="transmembrane region" description="Helical" evidence="2">
    <location>
        <begin position="49"/>
        <end position="69"/>
    </location>
</feature>
<evidence type="ECO:0000313" key="3">
    <source>
        <dbReference type="EMBL" id="AXH95821.1"/>
    </source>
</evidence>
<keyword evidence="4" id="KW-1185">Reference proteome</keyword>
<proteinExistence type="predicted"/>